<dbReference type="EMBL" id="QFPO01000004">
    <property type="protein sequence ID" value="PZQ17427.1"/>
    <property type="molecule type" value="Genomic_DNA"/>
</dbReference>
<proteinExistence type="predicted"/>
<evidence type="ECO:0000313" key="3">
    <source>
        <dbReference type="Proteomes" id="UP000249046"/>
    </source>
</evidence>
<sequence>MKPAADDVALREPVWQAYARLYLDADYRRELRAAAREAAASGYTEAELRAILLHEVHPVLRSNLVATAGVWDGFDPAWLRARILRRARRPRWLRLDRCMRAHAEHLWRLLAPRIRRLRAAA</sequence>
<reference evidence="2 3" key="1">
    <citation type="submission" date="2017-08" db="EMBL/GenBank/DDBJ databases">
        <title>Infants hospitalized years apart are colonized by the same room-sourced microbial strains.</title>
        <authorList>
            <person name="Brooks B."/>
            <person name="Olm M.R."/>
            <person name="Firek B.A."/>
            <person name="Baker R."/>
            <person name="Thomas B.C."/>
            <person name="Morowitz M.J."/>
            <person name="Banfield J.F."/>
        </authorList>
    </citation>
    <scope>NUCLEOTIDE SEQUENCE [LARGE SCALE GENOMIC DNA]</scope>
    <source>
        <strain evidence="2">S2_005_003_R2_42</strain>
    </source>
</reference>
<evidence type="ECO:0000259" key="1">
    <source>
        <dbReference type="Pfam" id="PF23296"/>
    </source>
</evidence>
<evidence type="ECO:0000313" key="2">
    <source>
        <dbReference type="EMBL" id="PZQ17427.1"/>
    </source>
</evidence>
<dbReference type="InterPro" id="IPR055507">
    <property type="entry name" value="DUF7079"/>
</dbReference>
<dbReference type="AlphaFoldDB" id="A0A2W5MC56"/>
<protein>
    <recommendedName>
        <fullName evidence="1">DUF7079 domain-containing protein</fullName>
    </recommendedName>
</protein>
<organism evidence="2 3">
    <name type="scientific">Rhodanobacter denitrificans</name>
    <dbReference type="NCBI Taxonomy" id="666685"/>
    <lineage>
        <taxon>Bacteria</taxon>
        <taxon>Pseudomonadati</taxon>
        <taxon>Pseudomonadota</taxon>
        <taxon>Gammaproteobacteria</taxon>
        <taxon>Lysobacterales</taxon>
        <taxon>Rhodanobacteraceae</taxon>
        <taxon>Rhodanobacter</taxon>
    </lineage>
</organism>
<dbReference type="Proteomes" id="UP000249046">
    <property type="component" value="Unassembled WGS sequence"/>
</dbReference>
<name>A0A2W5MC56_9GAMM</name>
<dbReference type="Pfam" id="PF23296">
    <property type="entry name" value="DUF7079"/>
    <property type="match status" value="1"/>
</dbReference>
<comment type="caution">
    <text evidence="2">The sequence shown here is derived from an EMBL/GenBank/DDBJ whole genome shotgun (WGS) entry which is preliminary data.</text>
</comment>
<accession>A0A2W5MC56</accession>
<feature type="domain" description="DUF7079" evidence="1">
    <location>
        <begin position="11"/>
        <end position="109"/>
    </location>
</feature>
<gene>
    <name evidence="2" type="ORF">DI564_06385</name>
</gene>